<dbReference type="InterPro" id="IPR012258">
    <property type="entry name" value="Acyl-CoA_oxidase"/>
</dbReference>
<keyword evidence="2" id="KW-0285">Flavoprotein</keyword>
<dbReference type="Proteomes" id="UP000006304">
    <property type="component" value="Chromosome"/>
</dbReference>
<protein>
    <submittedName>
        <fullName evidence="5">Acyl-CoA oxidase</fullName>
    </submittedName>
</protein>
<dbReference type="PANTHER" id="PTHR10909">
    <property type="entry name" value="ELECTRON TRANSPORT OXIDOREDUCTASE"/>
    <property type="match status" value="1"/>
</dbReference>
<dbReference type="STRING" id="1133849.O3I_024075"/>
<dbReference type="GO" id="GO:0003997">
    <property type="term" value="F:acyl-CoA oxidase activity"/>
    <property type="evidence" value="ECO:0007669"/>
    <property type="project" value="InterPro"/>
</dbReference>
<evidence type="ECO:0000256" key="1">
    <source>
        <dbReference type="ARBA" id="ARBA00009347"/>
    </source>
</evidence>
<evidence type="ECO:0000256" key="2">
    <source>
        <dbReference type="ARBA" id="ARBA00022630"/>
    </source>
</evidence>
<dbReference type="SUPFAM" id="SSF56645">
    <property type="entry name" value="Acyl-CoA dehydrogenase NM domain-like"/>
    <property type="match status" value="1"/>
</dbReference>
<evidence type="ECO:0000256" key="3">
    <source>
        <dbReference type="ARBA" id="ARBA00022827"/>
    </source>
</evidence>
<dbReference type="HOGENOM" id="CLU_014629_5_0_11"/>
<dbReference type="EMBL" id="CP003876">
    <property type="protein sequence ID" value="AFU02770.1"/>
    <property type="molecule type" value="Genomic_DNA"/>
</dbReference>
<sequence length="495" mass="53286">MLVLTGHFDLAVGAILALGNDSPYQQECLAELDTGATIGVLMLTELGGTNGADQQTTTRWDPTTETFLLNTPSATAVKIMPNVADATEPKTAIVTARLLIDGQDEGVLPFLLRLRTRDGLADGIEVVRLPDKVSAPMDHAMVRFNDVRLPREALLGGDWARLSPDGRFACVLPPRKRFHRAINVLGNGRLDLANAAVASARAALAGLVNYTRQRRPGSGVLMADRDAVQRDLATALAAVYATSSLGLCLRELRATGTDRDHAVWSMLAKPLLSNTAHQVLMMCRQRAAAQGALRINHIVDWIGNLEAIITAEGENQIMQVTAGKQGERLTALELPHTRETPWYIETLTEREHTIAADVRNGDYRSAGSVLGPDSAAIELATATAERLAATALSTAALNTDDPTAKELTTAAAAAYALERIHARGTWYVAHSRMSPGQAASLTTELNRHHAVLTAHLPTMVAAFDIPRLSGPLFATDYIQAWQDYAGWRAPASTEH</sequence>
<dbReference type="eggNOG" id="COG1960">
    <property type="taxonomic scope" value="Bacteria"/>
</dbReference>
<dbReference type="InterPro" id="IPR036250">
    <property type="entry name" value="AcylCo_DH-like_C"/>
</dbReference>
<dbReference type="InterPro" id="IPR009075">
    <property type="entry name" value="AcylCo_DH/oxidase_C"/>
</dbReference>
<dbReference type="Gene3D" id="2.40.110.10">
    <property type="entry name" value="Butyryl-CoA Dehydrogenase, subunit A, domain 2"/>
    <property type="match status" value="1"/>
</dbReference>
<dbReference type="Pfam" id="PF00441">
    <property type="entry name" value="Acyl-CoA_dh_1"/>
    <property type="match status" value="1"/>
</dbReference>
<dbReference type="GO" id="GO:0071949">
    <property type="term" value="F:FAD binding"/>
    <property type="evidence" value="ECO:0007669"/>
    <property type="project" value="InterPro"/>
</dbReference>
<dbReference type="GO" id="GO:0005504">
    <property type="term" value="F:fatty acid binding"/>
    <property type="evidence" value="ECO:0007669"/>
    <property type="project" value="TreeGrafter"/>
</dbReference>
<dbReference type="SUPFAM" id="SSF47203">
    <property type="entry name" value="Acyl-CoA dehydrogenase C-terminal domain-like"/>
    <property type="match status" value="2"/>
</dbReference>
<dbReference type="AlphaFoldDB" id="K0F101"/>
<dbReference type="GO" id="GO:0055088">
    <property type="term" value="P:lipid homeostasis"/>
    <property type="evidence" value="ECO:0007669"/>
    <property type="project" value="TreeGrafter"/>
</dbReference>
<keyword evidence="3" id="KW-0274">FAD</keyword>
<dbReference type="GO" id="GO:0033540">
    <property type="term" value="P:fatty acid beta-oxidation using acyl-CoA oxidase"/>
    <property type="evidence" value="ECO:0007669"/>
    <property type="project" value="TreeGrafter"/>
</dbReference>
<feature type="domain" description="Acyl-CoA dehydrogenase/oxidase C-terminal" evidence="4">
    <location>
        <begin position="178"/>
        <end position="319"/>
    </location>
</feature>
<keyword evidence="6" id="KW-1185">Reference proteome</keyword>
<proteinExistence type="inferred from homology"/>
<name>K0F101_NOCB7</name>
<evidence type="ECO:0000313" key="6">
    <source>
        <dbReference type="Proteomes" id="UP000006304"/>
    </source>
</evidence>
<gene>
    <name evidence="5" type="ORF">O3I_024075</name>
</gene>
<dbReference type="Gene3D" id="1.20.140.10">
    <property type="entry name" value="Butyryl-CoA Dehydrogenase, subunit A, domain 3"/>
    <property type="match status" value="2"/>
</dbReference>
<organism evidence="5 6">
    <name type="scientific">Nocardia brasiliensis (strain ATCC 700358 / HUJEG-1)</name>
    <dbReference type="NCBI Taxonomy" id="1133849"/>
    <lineage>
        <taxon>Bacteria</taxon>
        <taxon>Bacillati</taxon>
        <taxon>Actinomycetota</taxon>
        <taxon>Actinomycetes</taxon>
        <taxon>Mycobacteriales</taxon>
        <taxon>Nocardiaceae</taxon>
        <taxon>Nocardia</taxon>
    </lineage>
</organism>
<reference evidence="5 6" key="1">
    <citation type="journal article" date="2012" name="J. Bacteriol.">
        <title>Complete genome sequence of Nocardia brasiliensis HUJEG-1.</title>
        <authorList>
            <person name="Vera-Cabrera L."/>
            <person name="Ortiz-Lopez R."/>
            <person name="Elizondo-Gonzalez R."/>
            <person name="Perez-Maya A.A."/>
            <person name="Ocampo-Candiani J."/>
        </authorList>
    </citation>
    <scope>NUCLEOTIDE SEQUENCE [LARGE SCALE GENOMIC DNA]</scope>
    <source>
        <strain evidence="6">ATCC 700358</strain>
    </source>
</reference>
<dbReference type="KEGG" id="nbr:O3I_024075"/>
<dbReference type="InterPro" id="IPR009100">
    <property type="entry name" value="AcylCoA_DH/oxidase_NM_dom_sf"/>
</dbReference>
<evidence type="ECO:0000259" key="4">
    <source>
        <dbReference type="Pfam" id="PF00441"/>
    </source>
</evidence>
<accession>K0F101</accession>
<dbReference type="PANTHER" id="PTHR10909:SF382">
    <property type="entry name" value="ACYL-COENZYME A OXIDASE"/>
    <property type="match status" value="1"/>
</dbReference>
<evidence type="ECO:0000313" key="5">
    <source>
        <dbReference type="EMBL" id="AFU02770.1"/>
    </source>
</evidence>
<dbReference type="InterPro" id="IPR046373">
    <property type="entry name" value="Acyl-CoA_Oxase/DH_mid-dom_sf"/>
</dbReference>
<comment type="similarity">
    <text evidence="1">Belongs to the acyl-CoA dehydrogenase family.</text>
</comment>